<dbReference type="EC" id="2.8.1.14" evidence="3"/>
<dbReference type="InterPro" id="IPR051305">
    <property type="entry name" value="tRNA_2-thiouridylase_MnmA"/>
</dbReference>
<keyword evidence="6" id="KW-0819">tRNA processing</keyword>
<dbReference type="CDD" id="cd01998">
    <property type="entry name" value="MnmA_TRMU-like"/>
    <property type="match status" value="1"/>
</dbReference>
<evidence type="ECO:0000256" key="1">
    <source>
        <dbReference type="ARBA" id="ARBA00003986"/>
    </source>
</evidence>
<dbReference type="InterPro" id="IPR046885">
    <property type="entry name" value="MnmA-like_C"/>
</dbReference>
<dbReference type="Gene3D" id="2.40.30.10">
    <property type="entry name" value="Translation factors"/>
    <property type="match status" value="1"/>
</dbReference>
<dbReference type="Gramene" id="ESQ30351">
    <property type="protein sequence ID" value="ESQ30351"/>
    <property type="gene ID" value="EUTSA_v10011432mg"/>
</dbReference>
<dbReference type="GO" id="GO:0008033">
    <property type="term" value="P:tRNA processing"/>
    <property type="evidence" value="ECO:0007669"/>
    <property type="project" value="UniProtKB-KW"/>
</dbReference>
<feature type="domain" description="tRNA-specific 2-thiouridylase MnmA-like central" evidence="13">
    <location>
        <begin position="282"/>
        <end position="344"/>
    </location>
</feature>
<dbReference type="OrthoDB" id="3685at2759"/>
<dbReference type="SUPFAM" id="SSF52402">
    <property type="entry name" value="Adenine nucleotide alpha hydrolases-like"/>
    <property type="match status" value="1"/>
</dbReference>
<dbReference type="Proteomes" id="UP000030689">
    <property type="component" value="Unassembled WGS sequence"/>
</dbReference>
<dbReference type="InterPro" id="IPR023382">
    <property type="entry name" value="MnmA-like_central_sf"/>
</dbReference>
<sequence length="488" mass="55120">MFSAVVRPFLSPSPPLFLRPLSSFSIFFRSFHLPSPQPAHPITPFLSSGRNCSRHAFVVDQYLSCSMPEKPLRVAVLLSGGVDSSVALRLLHAAGHSCTAFYLKIWFQEGFENFWNQCPWEDDLKYAKHVCEQVDVPLEVVHLTDEYWERVVSYIIEEYRCGRTPNPDVLCNTRIKFGAFMDTISDMEYDYIASGHYAKVVHPPPADQNDSSSLLELSQDMVKDQTYFLSHLSQTQLKRLLFPLGCVKKEEVRKLATKFDLPNKDRKDSQGICFLGKIKFSDFVGRHIGEMEGIILEAETGDFLGNHRGFWFYTIGQRQGLRLPGGPWYVVEKDTKNNVVFVSRNYYSIDKRRRIFRVGSLRWLSGKPSGNVSQLRCKVRHGPGFYSCSFEMEAQGDVAVVHLDEDDQGLAAGQFAAFYEGTTCIGSGVILESWDDQCFPVCAKALELAAMEDKTKLGKPVKIMTMPVTPSVETEPRETSAEAKLVKA</sequence>
<dbReference type="NCBIfam" id="TIGR00420">
    <property type="entry name" value="trmU"/>
    <property type="match status" value="1"/>
</dbReference>
<dbReference type="HAMAP" id="MF_00144">
    <property type="entry name" value="tRNA_thiouridyl_MnmA"/>
    <property type="match status" value="1"/>
</dbReference>
<dbReference type="eggNOG" id="KOG2805">
    <property type="taxonomic scope" value="Eukaryota"/>
</dbReference>
<accession>V4MG91</accession>
<gene>
    <name evidence="14" type="ORF">EUTSA_v10011432mg</name>
</gene>
<evidence type="ECO:0000256" key="11">
    <source>
        <dbReference type="ARBA" id="ARBA00049564"/>
    </source>
</evidence>
<keyword evidence="4" id="KW-0820">tRNA-binding</keyword>
<dbReference type="EMBL" id="KI517809">
    <property type="protein sequence ID" value="ESQ30351.1"/>
    <property type="molecule type" value="Genomic_DNA"/>
</dbReference>
<protein>
    <recommendedName>
        <fullName evidence="3">tRNA-5-taurinomethyluridine 2-sulfurtransferase</fullName>
        <ecNumber evidence="3">2.8.1.14</ecNumber>
    </recommendedName>
</protein>
<keyword evidence="7" id="KW-0547">Nucleotide-binding</keyword>
<keyword evidence="10" id="KW-1015">Disulfide bond</keyword>
<dbReference type="InterPro" id="IPR004506">
    <property type="entry name" value="MnmA-like"/>
</dbReference>
<evidence type="ECO:0000256" key="7">
    <source>
        <dbReference type="ARBA" id="ARBA00022741"/>
    </source>
</evidence>
<dbReference type="InterPro" id="IPR046884">
    <property type="entry name" value="MnmA-like_central"/>
</dbReference>
<dbReference type="InterPro" id="IPR014729">
    <property type="entry name" value="Rossmann-like_a/b/a_fold"/>
</dbReference>
<reference evidence="14 15" key="1">
    <citation type="journal article" date="2013" name="Front. Plant Sci.">
        <title>The Reference Genome of the Halophytic Plant Eutrema salsugineum.</title>
        <authorList>
            <person name="Yang R."/>
            <person name="Jarvis D.E."/>
            <person name="Chen H."/>
            <person name="Beilstein M.A."/>
            <person name="Grimwood J."/>
            <person name="Jenkins J."/>
            <person name="Shu S."/>
            <person name="Prochnik S."/>
            <person name="Xin M."/>
            <person name="Ma C."/>
            <person name="Schmutz J."/>
            <person name="Wing R.A."/>
            <person name="Mitchell-Olds T."/>
            <person name="Schumaker K.S."/>
            <person name="Wang X."/>
        </authorList>
    </citation>
    <scope>NUCLEOTIDE SEQUENCE [LARGE SCALE GENOMIC DNA]</scope>
</reference>
<evidence type="ECO:0000256" key="4">
    <source>
        <dbReference type="ARBA" id="ARBA00022555"/>
    </source>
</evidence>
<keyword evidence="9" id="KW-0694">RNA-binding</keyword>
<evidence type="ECO:0000256" key="3">
    <source>
        <dbReference type="ARBA" id="ARBA00011953"/>
    </source>
</evidence>
<dbReference type="Pfam" id="PF03054">
    <property type="entry name" value="tRNA_Me_trans"/>
    <property type="match status" value="1"/>
</dbReference>
<comment type="catalytic activity">
    <reaction evidence="11">
        <text>5-taurinomethyluridine(34) in tRNA + S-sulfanyl-L-cysteinyl-[protein] + AH2 + ATP = 5-taurinomethyl-2-thiouridine(34) in tRNA + L-cysteinyl-[protein] + A + AMP + diphosphate + H(+)</text>
        <dbReference type="Rhea" id="RHEA:47040"/>
        <dbReference type="Rhea" id="RHEA-COMP:10131"/>
        <dbReference type="Rhea" id="RHEA-COMP:11726"/>
        <dbReference type="Rhea" id="RHEA-COMP:11732"/>
        <dbReference type="Rhea" id="RHEA-COMP:11733"/>
        <dbReference type="ChEBI" id="CHEBI:13193"/>
        <dbReference type="ChEBI" id="CHEBI:15378"/>
        <dbReference type="ChEBI" id="CHEBI:17499"/>
        <dbReference type="ChEBI" id="CHEBI:29950"/>
        <dbReference type="ChEBI" id="CHEBI:30616"/>
        <dbReference type="ChEBI" id="CHEBI:33019"/>
        <dbReference type="ChEBI" id="CHEBI:61963"/>
        <dbReference type="ChEBI" id="CHEBI:87171"/>
        <dbReference type="ChEBI" id="CHEBI:87172"/>
        <dbReference type="ChEBI" id="CHEBI:456215"/>
        <dbReference type="EC" id="2.8.1.14"/>
    </reaction>
</comment>
<evidence type="ECO:0000259" key="12">
    <source>
        <dbReference type="Pfam" id="PF20258"/>
    </source>
</evidence>
<keyword evidence="5" id="KW-0808">Transferase</keyword>
<dbReference type="Pfam" id="PF20258">
    <property type="entry name" value="tRNA_Me_trans_C"/>
    <property type="match status" value="1"/>
</dbReference>
<keyword evidence="8" id="KW-0067">ATP-binding</keyword>
<comment type="similarity">
    <text evidence="2">Belongs to the MnmA/TRMU family.</text>
</comment>
<dbReference type="STRING" id="72664.V4MG91"/>
<dbReference type="NCBIfam" id="NF001138">
    <property type="entry name" value="PRK00143.1"/>
    <property type="match status" value="1"/>
</dbReference>
<evidence type="ECO:0000313" key="14">
    <source>
        <dbReference type="EMBL" id="ESQ30351.1"/>
    </source>
</evidence>
<evidence type="ECO:0000256" key="8">
    <source>
        <dbReference type="ARBA" id="ARBA00022840"/>
    </source>
</evidence>
<evidence type="ECO:0000256" key="2">
    <source>
        <dbReference type="ARBA" id="ARBA00006191"/>
    </source>
</evidence>
<feature type="domain" description="tRNA-specific 2-thiouridylase MnmA-like C-terminal" evidence="12">
    <location>
        <begin position="354"/>
        <end position="430"/>
    </location>
</feature>
<dbReference type="Gene3D" id="3.40.50.620">
    <property type="entry name" value="HUPs"/>
    <property type="match status" value="1"/>
</dbReference>
<evidence type="ECO:0000313" key="15">
    <source>
        <dbReference type="Proteomes" id="UP000030689"/>
    </source>
</evidence>
<dbReference type="PANTHER" id="PTHR43052:SF1">
    <property type="entry name" value="TRNA-5-TAURINOMETHYLURIDINE 2-SULFURTRANSFERASE"/>
    <property type="match status" value="1"/>
</dbReference>
<dbReference type="GO" id="GO:0061708">
    <property type="term" value="F:tRNA-5-taurinomethyluridine 2-sulfurtransferase"/>
    <property type="evidence" value="ECO:0007669"/>
    <property type="project" value="UniProtKB-EC"/>
</dbReference>
<evidence type="ECO:0000259" key="13">
    <source>
        <dbReference type="Pfam" id="PF20259"/>
    </source>
</evidence>
<dbReference type="GO" id="GO:0005524">
    <property type="term" value="F:ATP binding"/>
    <property type="evidence" value="ECO:0007669"/>
    <property type="project" value="UniProtKB-KW"/>
</dbReference>
<name>V4MG91_EUTSA</name>
<evidence type="ECO:0000256" key="10">
    <source>
        <dbReference type="ARBA" id="ARBA00023157"/>
    </source>
</evidence>
<dbReference type="PANTHER" id="PTHR43052">
    <property type="match status" value="1"/>
</dbReference>
<dbReference type="OMA" id="PFYVWDL"/>
<evidence type="ECO:0000256" key="5">
    <source>
        <dbReference type="ARBA" id="ARBA00022679"/>
    </source>
</evidence>
<comment type="function">
    <text evidence="1">Catalyzes the 2-thiolation of uridine at the wobble position (U34) of mitochondrial tRNA(Lys), tRNA(Glu) and tRNA(Gln). Required for the formation of 5-taurinomethyl-2-thiouridine (tm5s2U) of mitochondrial tRNA(Lys), tRNA(Glu), and tRNA(Gln) at the wobble position. ATP is required to activate the C2 atom of the wobble base.</text>
</comment>
<dbReference type="AlphaFoldDB" id="V4MG91"/>
<organism evidence="14 15">
    <name type="scientific">Eutrema salsugineum</name>
    <name type="common">Saltwater cress</name>
    <name type="synonym">Sisymbrium salsugineum</name>
    <dbReference type="NCBI Taxonomy" id="72664"/>
    <lineage>
        <taxon>Eukaryota</taxon>
        <taxon>Viridiplantae</taxon>
        <taxon>Streptophyta</taxon>
        <taxon>Embryophyta</taxon>
        <taxon>Tracheophyta</taxon>
        <taxon>Spermatophyta</taxon>
        <taxon>Magnoliopsida</taxon>
        <taxon>eudicotyledons</taxon>
        <taxon>Gunneridae</taxon>
        <taxon>Pentapetalae</taxon>
        <taxon>rosids</taxon>
        <taxon>malvids</taxon>
        <taxon>Brassicales</taxon>
        <taxon>Brassicaceae</taxon>
        <taxon>Eutremeae</taxon>
        <taxon>Eutrema</taxon>
    </lineage>
</organism>
<evidence type="ECO:0000256" key="9">
    <source>
        <dbReference type="ARBA" id="ARBA00022884"/>
    </source>
</evidence>
<dbReference type="KEGG" id="eus:EUTSA_v10011432mg"/>
<dbReference type="Gene3D" id="2.30.30.280">
    <property type="entry name" value="Adenine nucleotide alpha hydrolases-like domains"/>
    <property type="match status" value="1"/>
</dbReference>
<keyword evidence="15" id="KW-1185">Reference proteome</keyword>
<proteinExistence type="inferred from homology"/>
<evidence type="ECO:0000256" key="6">
    <source>
        <dbReference type="ARBA" id="ARBA00022694"/>
    </source>
</evidence>
<dbReference type="Pfam" id="PF20259">
    <property type="entry name" value="tRNA_Me_trans_M"/>
    <property type="match status" value="1"/>
</dbReference>
<dbReference type="GO" id="GO:0000049">
    <property type="term" value="F:tRNA binding"/>
    <property type="evidence" value="ECO:0007669"/>
    <property type="project" value="UniProtKB-KW"/>
</dbReference>